<dbReference type="RefSeq" id="WP_380722092.1">
    <property type="nucleotide sequence ID" value="NZ_JBHTLK010000029.1"/>
</dbReference>
<keyword evidence="1" id="KW-0119">Carbohydrate metabolism</keyword>
<comment type="caution">
    <text evidence="3">The sequence shown here is derived from an EMBL/GenBank/DDBJ whole genome shotgun (WGS) entry which is preliminary data.</text>
</comment>
<dbReference type="PIRSF" id="PIRSF001100">
    <property type="entry name" value="Beta_cellobiohydrolase"/>
    <property type="match status" value="1"/>
</dbReference>
<keyword evidence="1" id="KW-0624">Polysaccharide degradation</keyword>
<keyword evidence="4" id="KW-1185">Reference proteome</keyword>
<name>A0ABW3QQS6_9PSEU</name>
<gene>
    <name evidence="3" type="ORF">ACFQ3T_08625</name>
</gene>
<organism evidence="3 4">
    <name type="scientific">Saccharothrix hoggarensis</name>
    <dbReference type="NCBI Taxonomy" id="913853"/>
    <lineage>
        <taxon>Bacteria</taxon>
        <taxon>Bacillati</taxon>
        <taxon>Actinomycetota</taxon>
        <taxon>Actinomycetes</taxon>
        <taxon>Pseudonocardiales</taxon>
        <taxon>Pseudonocardiaceae</taxon>
        <taxon>Saccharothrix</taxon>
    </lineage>
</organism>
<sequence length="449" mass="48451">MRSSLRVGHVLTAVALAAGLVVAPAHAADPPPAAAPRTSVRVDNPYVGVRAYVNPEWSARAAAEAGGAAVAGQPTGVWLDRIASIHGSNGRMGLRAHLDEALRQRAGVVQLVLYDLPGRDCGRLSTNGELDASELPRYKQEFVDPIAAILADPAYARLRIVAVVEPNSLPFLVTHTAPRSWATWQCETVKANGAYTGGVAYALAKLGAIRNVYSYLDISHHGGIGWDEDRKPTLELLARTARSGGGLGAVHGFIANTADYSALREEFLVKTVINGQHIRQSRWVDWNPFVDELSFVDAFRAEAVAAGFDPRVGVLVDTSRNGWGGPNRPTGPGPETSVDTYVDTSRVDRRVRIYNWCNQTGTGLGERPVAAPRPNVDAYVWMKPPGESDGASIPLPIGDENHNRMCDPDYTGYPGASQYPTGAWRNAPPAGQWHSEQFRELLRNAHPPL</sequence>
<dbReference type="SUPFAM" id="SSF51989">
    <property type="entry name" value="Glycosyl hydrolases family 6, cellulases"/>
    <property type="match status" value="1"/>
</dbReference>
<evidence type="ECO:0000256" key="1">
    <source>
        <dbReference type="RuleBase" id="RU361186"/>
    </source>
</evidence>
<dbReference type="GO" id="GO:0003677">
    <property type="term" value="F:DNA binding"/>
    <property type="evidence" value="ECO:0007669"/>
    <property type="project" value="UniProtKB-KW"/>
</dbReference>
<accession>A0ABW3QQS6</accession>
<dbReference type="Gene3D" id="3.20.20.40">
    <property type="entry name" value="1, 4-beta cellobiohydrolase"/>
    <property type="match status" value="1"/>
</dbReference>
<dbReference type="PRINTS" id="PR00733">
    <property type="entry name" value="GLHYDRLASE6"/>
</dbReference>
<feature type="region of interest" description="Disordered" evidence="2">
    <location>
        <begin position="320"/>
        <end position="339"/>
    </location>
</feature>
<comment type="similarity">
    <text evidence="1">Belongs to the glycosyl hydrolase family 6.</text>
</comment>
<evidence type="ECO:0000313" key="4">
    <source>
        <dbReference type="Proteomes" id="UP001597168"/>
    </source>
</evidence>
<keyword evidence="3" id="KW-0238">DNA-binding</keyword>
<dbReference type="PANTHER" id="PTHR34876">
    <property type="match status" value="1"/>
</dbReference>
<feature type="signal peptide" evidence="1">
    <location>
        <begin position="1"/>
        <end position="27"/>
    </location>
</feature>
<dbReference type="InterPro" id="IPR036434">
    <property type="entry name" value="Beta_cellobiohydrolase_sf"/>
</dbReference>
<keyword evidence="1" id="KW-0732">Signal</keyword>
<dbReference type="PANTHER" id="PTHR34876:SF4">
    <property type="entry name" value="1,4-BETA-D-GLUCAN CELLOBIOHYDROLASE C-RELATED"/>
    <property type="match status" value="1"/>
</dbReference>
<protein>
    <recommendedName>
        <fullName evidence="1">Glucanase</fullName>
        <ecNumber evidence="1">3.2.1.-</ecNumber>
    </recommendedName>
</protein>
<dbReference type="Pfam" id="PF01341">
    <property type="entry name" value="Glyco_hydro_6"/>
    <property type="match status" value="1"/>
</dbReference>
<evidence type="ECO:0000256" key="2">
    <source>
        <dbReference type="SAM" id="MobiDB-lite"/>
    </source>
</evidence>
<dbReference type="InterPro" id="IPR016288">
    <property type="entry name" value="Beta_cellobiohydrolase"/>
</dbReference>
<proteinExistence type="inferred from homology"/>
<keyword evidence="1 3" id="KW-0378">Hydrolase</keyword>
<feature type="chain" id="PRO_5044987881" description="Glucanase" evidence="1">
    <location>
        <begin position="28"/>
        <end position="449"/>
    </location>
</feature>
<dbReference type="GO" id="GO:0016787">
    <property type="term" value="F:hydrolase activity"/>
    <property type="evidence" value="ECO:0007669"/>
    <property type="project" value="UniProtKB-KW"/>
</dbReference>
<reference evidence="4" key="1">
    <citation type="journal article" date="2019" name="Int. J. Syst. Evol. Microbiol.">
        <title>The Global Catalogue of Microorganisms (GCM) 10K type strain sequencing project: providing services to taxonomists for standard genome sequencing and annotation.</title>
        <authorList>
            <consortium name="The Broad Institute Genomics Platform"/>
            <consortium name="The Broad Institute Genome Sequencing Center for Infectious Disease"/>
            <person name="Wu L."/>
            <person name="Ma J."/>
        </authorList>
    </citation>
    <scope>NUCLEOTIDE SEQUENCE [LARGE SCALE GENOMIC DNA]</scope>
    <source>
        <strain evidence="4">CCUG 60214</strain>
    </source>
</reference>
<keyword evidence="1" id="KW-0136">Cellulose degradation</keyword>
<dbReference type="EMBL" id="JBHTLK010000029">
    <property type="protein sequence ID" value="MFD1147188.1"/>
    <property type="molecule type" value="Genomic_DNA"/>
</dbReference>
<dbReference type="EC" id="3.2.1.-" evidence="1"/>
<dbReference type="Proteomes" id="UP001597168">
    <property type="component" value="Unassembled WGS sequence"/>
</dbReference>
<evidence type="ECO:0000313" key="3">
    <source>
        <dbReference type="EMBL" id="MFD1147188.1"/>
    </source>
</evidence>
<keyword evidence="1" id="KW-0326">Glycosidase</keyword>